<name>A0A428N7Q9_9BACI</name>
<gene>
    <name evidence="2" type="ORF">D7Z54_04475</name>
</gene>
<dbReference type="EMBL" id="RBVX01000003">
    <property type="protein sequence ID" value="RSL34416.1"/>
    <property type="molecule type" value="Genomic_DNA"/>
</dbReference>
<dbReference type="AlphaFoldDB" id="A0A428N7Q9"/>
<reference evidence="2 3" key="1">
    <citation type="submission" date="2018-10" db="EMBL/GenBank/DDBJ databases">
        <title>Draft genome sequence of Bacillus salarius IM0101, isolated from a hypersaline soil in Inner Mongolia, China.</title>
        <authorList>
            <person name="Yamprayoonswat W."/>
            <person name="Boonvisut S."/>
            <person name="Jumpathong W."/>
            <person name="Sittihan S."/>
            <person name="Ruangsuj P."/>
            <person name="Wanthongcharoen S."/>
            <person name="Thongpramul N."/>
            <person name="Pimmason S."/>
            <person name="Yu B."/>
            <person name="Yasawong M."/>
        </authorList>
    </citation>
    <scope>NUCLEOTIDE SEQUENCE [LARGE SCALE GENOMIC DNA]</scope>
    <source>
        <strain evidence="2 3">IM0101</strain>
    </source>
</reference>
<dbReference type="Proteomes" id="UP000275076">
    <property type="component" value="Unassembled WGS sequence"/>
</dbReference>
<organism evidence="2 3">
    <name type="scientific">Salibacterium salarium</name>
    <dbReference type="NCBI Taxonomy" id="284579"/>
    <lineage>
        <taxon>Bacteria</taxon>
        <taxon>Bacillati</taxon>
        <taxon>Bacillota</taxon>
        <taxon>Bacilli</taxon>
        <taxon>Bacillales</taxon>
        <taxon>Bacillaceae</taxon>
    </lineage>
</organism>
<dbReference type="OrthoDB" id="2845592at2"/>
<feature type="coiled-coil region" evidence="1">
    <location>
        <begin position="126"/>
        <end position="153"/>
    </location>
</feature>
<protein>
    <submittedName>
        <fullName evidence="2">RsfA family transcriptional regulator</fullName>
    </submittedName>
</protein>
<evidence type="ECO:0000256" key="1">
    <source>
        <dbReference type="SAM" id="Coils"/>
    </source>
</evidence>
<evidence type="ECO:0000313" key="3">
    <source>
        <dbReference type="Proteomes" id="UP000275076"/>
    </source>
</evidence>
<sequence length="195" mass="22542">MNIRQDAWSDKDDRFLANTILKHIQEGSTQLKAFDEVGDALDRTSAACGFRWNAIVRLDYEQEVKQAKRIRKQRMKETANHVASKLSHSKHRSSSNIHSIIAGLHQMQAELENNIHSTSPNIENDVLHLQTKNNEMREEIARIKQEYHTIKQDYDIIVTMMNRARELAMTEETIPSPNFFRMDINGNLEKIASNA</sequence>
<proteinExistence type="predicted"/>
<comment type="caution">
    <text evidence="2">The sequence shown here is derived from an EMBL/GenBank/DDBJ whole genome shotgun (WGS) entry which is preliminary data.</text>
</comment>
<dbReference type="PANTHER" id="PTHR41302">
    <property type="entry name" value="PRESPORE-SPECIFIC TRANSCRIPTIONAL REGULATOR RSFA-RELATED"/>
    <property type="match status" value="1"/>
</dbReference>
<evidence type="ECO:0000313" key="2">
    <source>
        <dbReference type="EMBL" id="RSL34416.1"/>
    </source>
</evidence>
<dbReference type="InterPro" id="IPR014243">
    <property type="entry name" value="RsfA-like"/>
</dbReference>
<keyword evidence="3" id="KW-1185">Reference proteome</keyword>
<accession>A0A428N7Q9</accession>
<dbReference type="NCBIfam" id="TIGR02894">
    <property type="entry name" value="DNA_bind_RsfA"/>
    <property type="match status" value="1"/>
</dbReference>
<dbReference type="PANTHER" id="PTHR41302:SF2">
    <property type="entry name" value="PRESPORE SPECIFIC TRANSCRIPTIONAL ACTIVATOR RSFA"/>
    <property type="match status" value="1"/>
</dbReference>
<keyword evidence="1" id="KW-0175">Coiled coil</keyword>